<keyword evidence="3 11" id="KW-0812">Transmembrane</keyword>
<evidence type="ECO:0000256" key="9">
    <source>
        <dbReference type="ARBA" id="ARBA00023180"/>
    </source>
</evidence>
<comment type="caution">
    <text evidence="14">The sequence shown here is derived from an EMBL/GenBank/DDBJ whole genome shotgun (WGS) entry which is preliminary data.</text>
</comment>
<evidence type="ECO:0000313" key="15">
    <source>
        <dbReference type="Proteomes" id="UP001152803"/>
    </source>
</evidence>
<evidence type="ECO:0000256" key="11">
    <source>
        <dbReference type="RuleBase" id="RU000688"/>
    </source>
</evidence>
<feature type="transmembrane region" description="Helical" evidence="12">
    <location>
        <begin position="65"/>
        <end position="84"/>
    </location>
</feature>
<protein>
    <recommendedName>
        <fullName evidence="13">G-protein coupled receptors family 1 profile domain-containing protein</fullName>
    </recommendedName>
</protein>
<dbReference type="EMBL" id="JAFJMO010000001">
    <property type="protein sequence ID" value="KAJ8289030.1"/>
    <property type="molecule type" value="Genomic_DNA"/>
</dbReference>
<keyword evidence="10 11" id="KW-0807">Transducer</keyword>
<dbReference type="AlphaFoldDB" id="A0A9Q1E3L9"/>
<keyword evidence="8 11" id="KW-0675">Receptor</keyword>
<dbReference type="InterPro" id="IPR017452">
    <property type="entry name" value="GPCR_Rhodpsn_7TM"/>
</dbReference>
<feature type="transmembrane region" description="Helical" evidence="12">
    <location>
        <begin position="104"/>
        <end position="124"/>
    </location>
</feature>
<keyword evidence="9" id="KW-0325">Glycoprotein</keyword>
<dbReference type="PANTHER" id="PTHR24234:SF15">
    <property type="entry name" value="G PROTEIN-COUPLED RECEPTOR 65"/>
    <property type="match status" value="1"/>
</dbReference>
<keyword evidence="4 12" id="KW-1133">Transmembrane helix</keyword>
<evidence type="ECO:0000256" key="2">
    <source>
        <dbReference type="ARBA" id="ARBA00022475"/>
    </source>
</evidence>
<keyword evidence="6 12" id="KW-0472">Membrane</keyword>
<evidence type="ECO:0000256" key="1">
    <source>
        <dbReference type="ARBA" id="ARBA00004651"/>
    </source>
</evidence>
<keyword evidence="5 11" id="KW-0297">G-protein coupled receptor</keyword>
<evidence type="ECO:0000256" key="7">
    <source>
        <dbReference type="ARBA" id="ARBA00023157"/>
    </source>
</evidence>
<feature type="transmembrane region" description="Helical" evidence="12">
    <location>
        <begin position="269"/>
        <end position="292"/>
    </location>
</feature>
<evidence type="ECO:0000256" key="12">
    <source>
        <dbReference type="SAM" id="Phobius"/>
    </source>
</evidence>
<evidence type="ECO:0000256" key="10">
    <source>
        <dbReference type="ARBA" id="ARBA00023224"/>
    </source>
</evidence>
<dbReference type="Proteomes" id="UP001152803">
    <property type="component" value="Unassembled WGS sequence"/>
</dbReference>
<dbReference type="GO" id="GO:0004930">
    <property type="term" value="F:G protein-coupled receptor activity"/>
    <property type="evidence" value="ECO:0007669"/>
    <property type="project" value="UniProtKB-KW"/>
</dbReference>
<dbReference type="InterPro" id="IPR000276">
    <property type="entry name" value="GPCR_Rhodpsn"/>
</dbReference>
<dbReference type="PROSITE" id="PS00237">
    <property type="entry name" value="G_PROTEIN_RECEP_F1_1"/>
    <property type="match status" value="1"/>
</dbReference>
<dbReference type="PROSITE" id="PS50262">
    <property type="entry name" value="G_PROTEIN_RECEP_F1_2"/>
    <property type="match status" value="1"/>
</dbReference>
<organism evidence="14 15">
    <name type="scientific">Conger conger</name>
    <name type="common">Conger eel</name>
    <name type="synonym">Muraena conger</name>
    <dbReference type="NCBI Taxonomy" id="82655"/>
    <lineage>
        <taxon>Eukaryota</taxon>
        <taxon>Metazoa</taxon>
        <taxon>Chordata</taxon>
        <taxon>Craniata</taxon>
        <taxon>Vertebrata</taxon>
        <taxon>Euteleostomi</taxon>
        <taxon>Actinopterygii</taxon>
        <taxon>Neopterygii</taxon>
        <taxon>Teleostei</taxon>
        <taxon>Anguilliformes</taxon>
        <taxon>Congridae</taxon>
        <taxon>Conger</taxon>
    </lineage>
</organism>
<keyword evidence="7" id="KW-1015">Disulfide bond</keyword>
<dbReference type="SUPFAM" id="SSF81321">
    <property type="entry name" value="Family A G protein-coupled receptor-like"/>
    <property type="match status" value="1"/>
</dbReference>
<feature type="transmembrane region" description="Helical" evidence="12">
    <location>
        <begin position="33"/>
        <end position="53"/>
    </location>
</feature>
<evidence type="ECO:0000313" key="14">
    <source>
        <dbReference type="EMBL" id="KAJ8289030.1"/>
    </source>
</evidence>
<comment type="subcellular location">
    <subcellularLocation>
        <location evidence="1">Cell membrane</location>
        <topology evidence="1">Multi-pass membrane protein</topology>
    </subcellularLocation>
</comment>
<feature type="domain" description="G-protein coupled receptors family 1 profile" evidence="13">
    <location>
        <begin position="46"/>
        <end position="289"/>
    </location>
</feature>
<comment type="similarity">
    <text evidence="11">Belongs to the G-protein coupled receptor 1 family.</text>
</comment>
<dbReference type="Pfam" id="PF00001">
    <property type="entry name" value="7tm_1"/>
    <property type="match status" value="1"/>
</dbReference>
<keyword evidence="2" id="KW-1003">Cell membrane</keyword>
<feature type="transmembrane region" description="Helical" evidence="12">
    <location>
        <begin position="145"/>
        <end position="170"/>
    </location>
</feature>
<reference evidence="14" key="1">
    <citation type="journal article" date="2023" name="Science">
        <title>Genome structures resolve the early diversification of teleost fishes.</title>
        <authorList>
            <person name="Parey E."/>
            <person name="Louis A."/>
            <person name="Montfort J."/>
            <person name="Bouchez O."/>
            <person name="Roques C."/>
            <person name="Iampietro C."/>
            <person name="Lluch J."/>
            <person name="Castinel A."/>
            <person name="Donnadieu C."/>
            <person name="Desvignes T."/>
            <person name="Floi Bucao C."/>
            <person name="Jouanno E."/>
            <person name="Wen M."/>
            <person name="Mejri S."/>
            <person name="Dirks R."/>
            <person name="Jansen H."/>
            <person name="Henkel C."/>
            <person name="Chen W.J."/>
            <person name="Zahm M."/>
            <person name="Cabau C."/>
            <person name="Klopp C."/>
            <person name="Thompson A.W."/>
            <person name="Robinson-Rechavi M."/>
            <person name="Braasch I."/>
            <person name="Lecointre G."/>
            <person name="Bobe J."/>
            <person name="Postlethwait J.H."/>
            <person name="Berthelot C."/>
            <person name="Roest Crollius H."/>
            <person name="Guiguen Y."/>
        </authorList>
    </citation>
    <scope>NUCLEOTIDE SEQUENCE</scope>
    <source>
        <strain evidence="14">Concon-B</strain>
    </source>
</reference>
<name>A0A9Q1E3L9_CONCO</name>
<dbReference type="GO" id="GO:0005886">
    <property type="term" value="C:plasma membrane"/>
    <property type="evidence" value="ECO:0007669"/>
    <property type="project" value="UniProtKB-SubCell"/>
</dbReference>
<evidence type="ECO:0000256" key="5">
    <source>
        <dbReference type="ARBA" id="ARBA00023040"/>
    </source>
</evidence>
<dbReference type="Gene3D" id="1.20.1070.10">
    <property type="entry name" value="Rhodopsin 7-helix transmembrane proteins"/>
    <property type="match status" value="1"/>
</dbReference>
<evidence type="ECO:0000256" key="3">
    <source>
        <dbReference type="ARBA" id="ARBA00022692"/>
    </source>
</evidence>
<evidence type="ECO:0000256" key="6">
    <source>
        <dbReference type="ARBA" id="ARBA00023136"/>
    </source>
</evidence>
<evidence type="ECO:0000256" key="8">
    <source>
        <dbReference type="ARBA" id="ARBA00023170"/>
    </source>
</evidence>
<dbReference type="PANTHER" id="PTHR24234">
    <property type="entry name" value="LYSOPHOSPHATIDIC ACID RECEPTOR 5/SPHINGOSYLPHOSPHORYLCHOLINE RECEPTOR"/>
    <property type="match status" value="1"/>
</dbReference>
<evidence type="ECO:0000256" key="4">
    <source>
        <dbReference type="ARBA" id="ARBA00022989"/>
    </source>
</evidence>
<dbReference type="OrthoDB" id="6021389at2759"/>
<feature type="transmembrane region" description="Helical" evidence="12">
    <location>
        <begin position="232"/>
        <end position="257"/>
    </location>
</feature>
<keyword evidence="15" id="KW-1185">Reference proteome</keyword>
<sequence>MNSTLVIRNYSSSSPANVSQCAPDVHLEKMLFLPLYIGIMLLGIPSNCFSLYVSWQHMRQKNEIGVYLFNLALADICFIMVGPICMDYVQRDQWIHGQFLCNFTIFLIYTNYCTSSTLLCCISVDRYLAVVHPLKYPVLRELKTAFCVTVTVWLVTIAFNAATISTHGYYDGGRCFDIYPMPEGQATVSTIRFLVGFMFPALLIAFCCQGIYRAVKTNKATDIRERRCVAMLLGAVTLTLWLCFGPIHVVVLLRALLEKDCQDARQFSIPFKISIALSTLNCLADPLLYCFVTRTAKSKISRAVFFIQTKRKKNSLADAQIGIPILSN</sequence>
<proteinExistence type="inferred from homology"/>
<dbReference type="PRINTS" id="PR00237">
    <property type="entry name" value="GPCRRHODOPSN"/>
</dbReference>
<evidence type="ECO:0000259" key="13">
    <source>
        <dbReference type="PROSITE" id="PS50262"/>
    </source>
</evidence>
<gene>
    <name evidence="14" type="ORF">COCON_G00016890</name>
</gene>
<feature type="transmembrane region" description="Helical" evidence="12">
    <location>
        <begin position="190"/>
        <end position="212"/>
    </location>
</feature>
<accession>A0A9Q1E3L9</accession>